<dbReference type="AlphaFoldDB" id="A0A1H6H0C5"/>
<dbReference type="Proteomes" id="UP000198561">
    <property type="component" value="Unassembled WGS sequence"/>
</dbReference>
<evidence type="ECO:0000313" key="2">
    <source>
        <dbReference type="Proteomes" id="UP000198561"/>
    </source>
</evidence>
<dbReference type="STRING" id="680127.SAMN05421593_0835"/>
<dbReference type="OrthoDB" id="1248892at2"/>
<protein>
    <submittedName>
        <fullName evidence="1">Uncharacterized protein</fullName>
    </submittedName>
</protein>
<gene>
    <name evidence="1" type="ORF">SAMN05421593_0835</name>
</gene>
<evidence type="ECO:0000313" key="1">
    <source>
        <dbReference type="EMBL" id="SEH28866.1"/>
    </source>
</evidence>
<accession>A0A1H6H0C5</accession>
<dbReference type="EMBL" id="FNWQ01000001">
    <property type="protein sequence ID" value="SEH28866.1"/>
    <property type="molecule type" value="Genomic_DNA"/>
</dbReference>
<reference evidence="1 2" key="1">
    <citation type="submission" date="2016-10" db="EMBL/GenBank/DDBJ databases">
        <authorList>
            <person name="de Groot N.N."/>
        </authorList>
    </citation>
    <scope>NUCLEOTIDE SEQUENCE [LARGE SCALE GENOMIC DNA]</scope>
    <source>
        <strain evidence="1 2">DSM 23031</strain>
    </source>
</reference>
<organism evidence="1 2">
    <name type="scientific">Chryseobacterium culicis</name>
    <dbReference type="NCBI Taxonomy" id="680127"/>
    <lineage>
        <taxon>Bacteria</taxon>
        <taxon>Pseudomonadati</taxon>
        <taxon>Bacteroidota</taxon>
        <taxon>Flavobacteriia</taxon>
        <taxon>Flavobacteriales</taxon>
        <taxon>Weeksellaceae</taxon>
        <taxon>Chryseobacterium group</taxon>
        <taxon>Chryseobacterium</taxon>
    </lineage>
</organism>
<sequence>MKSTSYPSKYAQPREIFTVGKTKFKWYDLASDPAEISSQDITDAKICIENAEENFQKKDDTGFVIMHRCGEQYLLLVCTWRSENELWESVYYNGSGKFEIWNRNKTHLPTYCVWEMGIVYYESRSWKKYLGSGREEQDKEKYLNDFFEGEV</sequence>
<proteinExistence type="predicted"/>
<name>A0A1H6H0C5_CHRCI</name>
<dbReference type="RefSeq" id="WP_089690027.1">
    <property type="nucleotide sequence ID" value="NZ_FNWQ01000001.1"/>
</dbReference>